<feature type="compositionally biased region" description="Acidic residues" evidence="1">
    <location>
        <begin position="96"/>
        <end position="127"/>
    </location>
</feature>
<proteinExistence type="predicted"/>
<accession>A0AAV4HJ68</accession>
<sequence>MFQVGTQEKRRRKKIGKILKHALSSRPKETGKGPGRLAAVTARAADVTEKTSLETNQAQPSKENREGALPHSQSIWDRPASQRGQKLTVDSHTAAADDDDDGDGDDDEDYDDDDGDDDDDDRSEDEAQSGGNPRWLTGYQNPSANRLLLKPTLPMGVTTSYVIVVGAQGL</sequence>
<name>A0AAV4HJ68_9GAST</name>
<reference evidence="2 3" key="1">
    <citation type="journal article" date="2021" name="Elife">
        <title>Chloroplast acquisition without the gene transfer in kleptoplastic sea slugs, Plakobranchus ocellatus.</title>
        <authorList>
            <person name="Maeda T."/>
            <person name="Takahashi S."/>
            <person name="Yoshida T."/>
            <person name="Shimamura S."/>
            <person name="Takaki Y."/>
            <person name="Nagai Y."/>
            <person name="Toyoda A."/>
            <person name="Suzuki Y."/>
            <person name="Arimoto A."/>
            <person name="Ishii H."/>
            <person name="Satoh N."/>
            <person name="Nishiyama T."/>
            <person name="Hasebe M."/>
            <person name="Maruyama T."/>
            <person name="Minagawa J."/>
            <person name="Obokata J."/>
            <person name="Shigenobu S."/>
        </authorList>
    </citation>
    <scope>NUCLEOTIDE SEQUENCE [LARGE SCALE GENOMIC DNA]</scope>
</reference>
<protein>
    <submittedName>
        <fullName evidence="2">Uncharacterized protein</fullName>
    </submittedName>
</protein>
<keyword evidence="3" id="KW-1185">Reference proteome</keyword>
<organism evidence="2 3">
    <name type="scientific">Elysia marginata</name>
    <dbReference type="NCBI Taxonomy" id="1093978"/>
    <lineage>
        <taxon>Eukaryota</taxon>
        <taxon>Metazoa</taxon>
        <taxon>Spiralia</taxon>
        <taxon>Lophotrochozoa</taxon>
        <taxon>Mollusca</taxon>
        <taxon>Gastropoda</taxon>
        <taxon>Heterobranchia</taxon>
        <taxon>Euthyneura</taxon>
        <taxon>Panpulmonata</taxon>
        <taxon>Sacoglossa</taxon>
        <taxon>Placobranchoidea</taxon>
        <taxon>Plakobranchidae</taxon>
        <taxon>Elysia</taxon>
    </lineage>
</organism>
<evidence type="ECO:0000313" key="2">
    <source>
        <dbReference type="EMBL" id="GFR97113.1"/>
    </source>
</evidence>
<feature type="compositionally biased region" description="Basic residues" evidence="1">
    <location>
        <begin position="9"/>
        <end position="20"/>
    </location>
</feature>
<gene>
    <name evidence="2" type="ORF">ElyMa_004469000</name>
</gene>
<comment type="caution">
    <text evidence="2">The sequence shown here is derived from an EMBL/GenBank/DDBJ whole genome shotgun (WGS) entry which is preliminary data.</text>
</comment>
<feature type="region of interest" description="Disordered" evidence="1">
    <location>
        <begin position="1"/>
        <end position="140"/>
    </location>
</feature>
<dbReference type="AlphaFoldDB" id="A0AAV4HJ68"/>
<feature type="compositionally biased region" description="Polar residues" evidence="1">
    <location>
        <begin position="82"/>
        <end position="91"/>
    </location>
</feature>
<evidence type="ECO:0000256" key="1">
    <source>
        <dbReference type="SAM" id="MobiDB-lite"/>
    </source>
</evidence>
<evidence type="ECO:0000313" key="3">
    <source>
        <dbReference type="Proteomes" id="UP000762676"/>
    </source>
</evidence>
<dbReference type="EMBL" id="BMAT01009027">
    <property type="protein sequence ID" value="GFR97113.1"/>
    <property type="molecule type" value="Genomic_DNA"/>
</dbReference>
<dbReference type="Proteomes" id="UP000762676">
    <property type="component" value="Unassembled WGS sequence"/>
</dbReference>